<name>A0A397VYM6_9GLOM</name>
<organism evidence="1 2">
    <name type="scientific">Gigaspora rosea</name>
    <dbReference type="NCBI Taxonomy" id="44941"/>
    <lineage>
        <taxon>Eukaryota</taxon>
        <taxon>Fungi</taxon>
        <taxon>Fungi incertae sedis</taxon>
        <taxon>Mucoromycota</taxon>
        <taxon>Glomeromycotina</taxon>
        <taxon>Glomeromycetes</taxon>
        <taxon>Diversisporales</taxon>
        <taxon>Gigasporaceae</taxon>
        <taxon>Gigaspora</taxon>
    </lineage>
</organism>
<reference evidence="1 2" key="1">
    <citation type="submission" date="2018-06" db="EMBL/GenBank/DDBJ databases">
        <title>Comparative genomics reveals the genomic features of Rhizophagus irregularis, R. cerebriforme, R. diaphanum and Gigaspora rosea, and their symbiotic lifestyle signature.</title>
        <authorList>
            <person name="Morin E."/>
            <person name="San Clemente H."/>
            <person name="Chen E.C.H."/>
            <person name="De La Providencia I."/>
            <person name="Hainaut M."/>
            <person name="Kuo A."/>
            <person name="Kohler A."/>
            <person name="Murat C."/>
            <person name="Tang N."/>
            <person name="Roy S."/>
            <person name="Loubradou J."/>
            <person name="Henrissat B."/>
            <person name="Grigoriev I.V."/>
            <person name="Corradi N."/>
            <person name="Roux C."/>
            <person name="Martin F.M."/>
        </authorList>
    </citation>
    <scope>NUCLEOTIDE SEQUENCE [LARGE SCALE GENOMIC DNA]</scope>
    <source>
        <strain evidence="1 2">DAOM 194757</strain>
    </source>
</reference>
<evidence type="ECO:0000313" key="1">
    <source>
        <dbReference type="EMBL" id="RIB26941.1"/>
    </source>
</evidence>
<dbReference type="AlphaFoldDB" id="A0A397VYM6"/>
<dbReference type="Proteomes" id="UP000266673">
    <property type="component" value="Unassembled WGS sequence"/>
</dbReference>
<comment type="caution">
    <text evidence="1">The sequence shown here is derived from an EMBL/GenBank/DDBJ whole genome shotgun (WGS) entry which is preliminary data.</text>
</comment>
<protein>
    <submittedName>
        <fullName evidence="1">Uncharacterized protein</fullName>
    </submittedName>
</protein>
<gene>
    <name evidence="1" type="ORF">C2G38_2161890</name>
</gene>
<accession>A0A397VYM6</accession>
<sequence>MIENDEGQLEDIDVNFWSVFTRWVKYQNCYFEFSFIGSNKYFTRDINSFFKRVESQIYANIKDIMHRIKKCKFASGNKDVCKLRGGWYANIRDVMYRIMGKRFTSRIYDDCNSRGDCFYEFEMCFWDLEYIYNDESETSSYFEEFHRLLKEANSCKQISKLIDLIDETLNSYSDYRFNVRKKEMNK</sequence>
<keyword evidence="2" id="KW-1185">Reference proteome</keyword>
<evidence type="ECO:0000313" key="2">
    <source>
        <dbReference type="Proteomes" id="UP000266673"/>
    </source>
</evidence>
<dbReference type="EMBL" id="QKWP01000116">
    <property type="protein sequence ID" value="RIB26941.1"/>
    <property type="molecule type" value="Genomic_DNA"/>
</dbReference>
<dbReference type="OrthoDB" id="2326301at2759"/>
<proteinExistence type="predicted"/>